<evidence type="ECO:0000259" key="4">
    <source>
        <dbReference type="SMART" id="SM00829"/>
    </source>
</evidence>
<dbReference type="Pfam" id="PF08240">
    <property type="entry name" value="ADH_N"/>
    <property type="match status" value="1"/>
</dbReference>
<evidence type="ECO:0000256" key="3">
    <source>
        <dbReference type="SAM" id="MobiDB-lite"/>
    </source>
</evidence>
<proteinExistence type="predicted"/>
<dbReference type="SUPFAM" id="SSF51735">
    <property type="entry name" value="NAD(P)-binding Rossmann-fold domains"/>
    <property type="match status" value="1"/>
</dbReference>
<accession>A0AAU7DVP7</accession>
<dbReference type="Gene3D" id="3.40.50.720">
    <property type="entry name" value="NAD(P)-binding Rossmann-like Domain"/>
    <property type="match status" value="1"/>
</dbReference>
<dbReference type="InterPro" id="IPR011032">
    <property type="entry name" value="GroES-like_sf"/>
</dbReference>
<reference evidence="5" key="1">
    <citation type="submission" date="2024-02" db="EMBL/GenBank/DDBJ databases">
        <title>Tomenella chthoni gen. nov. sp. nov., a member of the family Jonesiaceae isolated from bat guano.</title>
        <authorList>
            <person name="Miller S.L."/>
            <person name="King J."/>
            <person name="Sankaranarayanan K."/>
            <person name="Lawson P.A."/>
        </authorList>
    </citation>
    <scope>NUCLEOTIDE SEQUENCE</scope>
    <source>
        <strain evidence="5">BS-20</strain>
    </source>
</reference>
<organism evidence="5">
    <name type="scientific">Jonesiaceae bacterium BS-20</name>
    <dbReference type="NCBI Taxonomy" id="3120821"/>
    <lineage>
        <taxon>Bacteria</taxon>
        <taxon>Bacillati</taxon>
        <taxon>Actinomycetota</taxon>
        <taxon>Actinomycetes</taxon>
        <taxon>Micrococcales</taxon>
        <taxon>Jonesiaceae</taxon>
    </lineage>
</organism>
<sequence>MRAIVVSQSNPSSGPLSVSRIPSPKPGPNEVLITVAAAGINRADLLQAKGLYPPPPGASDVLGLEVSGTVTGKGAGGSNFHLGDQVVALLDSGGYADKVVAPAAQVLPLPKGVDLIEAAGIMEAACTAWSNLHDVAKLRPGQTVLIHGGSGGVGSFAIQLAKNYGVQVIATARTAERAERCRELGADYALAYGEYQSSDGDTFATRLPELVGAVTQDRGADVILDVTGASLLEANINALAVGGRLVIIGMQRGAKANLNLGTLLMKRASIHGTTLRSRPSDEKARIVAAVRELMWPALTAQEITPVIHAQFPLGQAQAAHDLLNSGEVFGKLLLVP</sequence>
<dbReference type="Gene3D" id="3.90.180.10">
    <property type="entry name" value="Medium-chain alcohol dehydrogenases, catalytic domain"/>
    <property type="match status" value="1"/>
</dbReference>
<dbReference type="SUPFAM" id="SSF50129">
    <property type="entry name" value="GroES-like"/>
    <property type="match status" value="1"/>
</dbReference>
<dbReference type="EMBL" id="CP146203">
    <property type="protein sequence ID" value="XBH21043.1"/>
    <property type="molecule type" value="Genomic_DNA"/>
</dbReference>
<feature type="compositionally biased region" description="Polar residues" evidence="3">
    <location>
        <begin position="1"/>
        <end position="16"/>
    </location>
</feature>
<dbReference type="InterPro" id="IPR036291">
    <property type="entry name" value="NAD(P)-bd_dom_sf"/>
</dbReference>
<dbReference type="CDD" id="cd05276">
    <property type="entry name" value="p53_inducible_oxidoreductase"/>
    <property type="match status" value="1"/>
</dbReference>
<dbReference type="InterPro" id="IPR013149">
    <property type="entry name" value="ADH-like_C"/>
</dbReference>
<dbReference type="InterPro" id="IPR014189">
    <property type="entry name" value="Quinone_OxRdtase_PIG3"/>
</dbReference>
<dbReference type="Pfam" id="PF00107">
    <property type="entry name" value="ADH_zinc_N"/>
    <property type="match status" value="1"/>
</dbReference>
<keyword evidence="2" id="KW-0560">Oxidoreductase</keyword>
<dbReference type="GO" id="GO:0070402">
    <property type="term" value="F:NADPH binding"/>
    <property type="evidence" value="ECO:0007669"/>
    <property type="project" value="TreeGrafter"/>
</dbReference>
<dbReference type="AlphaFoldDB" id="A0AAU7DVP7"/>
<gene>
    <name evidence="5" type="ORF">V5R04_12590</name>
</gene>
<dbReference type="InterPro" id="IPR002364">
    <property type="entry name" value="Quin_OxRdtase/zeta-crystal_CS"/>
</dbReference>
<evidence type="ECO:0000256" key="1">
    <source>
        <dbReference type="ARBA" id="ARBA00022857"/>
    </source>
</evidence>
<keyword evidence="1" id="KW-0521">NADP</keyword>
<dbReference type="NCBIfam" id="TIGR02824">
    <property type="entry name" value="quinone_pig3"/>
    <property type="match status" value="1"/>
</dbReference>
<evidence type="ECO:0000313" key="5">
    <source>
        <dbReference type="EMBL" id="XBH21043.1"/>
    </source>
</evidence>
<feature type="region of interest" description="Disordered" evidence="3">
    <location>
        <begin position="1"/>
        <end position="23"/>
    </location>
</feature>
<protein>
    <submittedName>
        <fullName evidence="5">NAD(P)H-quinone oxidoreductase</fullName>
    </submittedName>
</protein>
<evidence type="ECO:0000256" key="2">
    <source>
        <dbReference type="ARBA" id="ARBA00023002"/>
    </source>
</evidence>
<dbReference type="PANTHER" id="PTHR48106:SF8">
    <property type="entry name" value="OS02G0805600 PROTEIN"/>
    <property type="match status" value="1"/>
</dbReference>
<dbReference type="InterPro" id="IPR013154">
    <property type="entry name" value="ADH-like_N"/>
</dbReference>
<name>A0AAU7DVP7_9MICO</name>
<dbReference type="PROSITE" id="PS01162">
    <property type="entry name" value="QOR_ZETA_CRYSTAL"/>
    <property type="match status" value="1"/>
</dbReference>
<dbReference type="InterPro" id="IPR020843">
    <property type="entry name" value="ER"/>
</dbReference>
<feature type="domain" description="Enoyl reductase (ER)" evidence="4">
    <location>
        <begin position="14"/>
        <end position="334"/>
    </location>
</feature>
<dbReference type="GO" id="GO:0016651">
    <property type="term" value="F:oxidoreductase activity, acting on NAD(P)H"/>
    <property type="evidence" value="ECO:0007669"/>
    <property type="project" value="TreeGrafter"/>
</dbReference>
<dbReference type="GO" id="GO:0008270">
    <property type="term" value="F:zinc ion binding"/>
    <property type="evidence" value="ECO:0007669"/>
    <property type="project" value="InterPro"/>
</dbReference>
<dbReference type="PANTHER" id="PTHR48106">
    <property type="entry name" value="QUINONE OXIDOREDUCTASE PIG3-RELATED"/>
    <property type="match status" value="1"/>
</dbReference>
<dbReference type="SMART" id="SM00829">
    <property type="entry name" value="PKS_ER"/>
    <property type="match status" value="1"/>
</dbReference>